<evidence type="ECO:0000313" key="1">
    <source>
        <dbReference type="EMBL" id="AJZ75294.1"/>
    </source>
</evidence>
<dbReference type="Proteomes" id="UP000266745">
    <property type="component" value="Chromosome"/>
</dbReference>
<organism evidence="1 2">
    <name type="scientific">Candidatus Nitrosotenuis cloacae</name>
    <dbReference type="NCBI Taxonomy" id="1603555"/>
    <lineage>
        <taxon>Archaea</taxon>
        <taxon>Nitrososphaerota</taxon>
        <taxon>Candidatus Nitrosotenuis</taxon>
    </lineage>
</organism>
<dbReference type="AlphaFoldDB" id="A0A3G1B137"/>
<dbReference type="KEGG" id="tah:SU86_001590"/>
<proteinExistence type="predicted"/>
<name>A0A3G1B137_9ARCH</name>
<sequence length="63" mass="7086">MLAKPKSHVLYSEMYFGKPQIHLRSSATEVACQLCKSELREGIGITAKRMGDRIVFVCSEHGF</sequence>
<reference evidence="1 2" key="1">
    <citation type="journal article" date="2016" name="Sci. Rep.">
        <title>A novel ammonia-oxidizing archaeon from wastewater treatment plant: Its enrichment, physiological and genomic characteristics.</title>
        <authorList>
            <person name="Li Y."/>
            <person name="Ding K."/>
            <person name="Wen X."/>
            <person name="Zhang B."/>
            <person name="Shen B."/>
            <person name="Yang Y."/>
        </authorList>
    </citation>
    <scope>NUCLEOTIDE SEQUENCE [LARGE SCALE GENOMIC DNA]</scope>
    <source>
        <strain evidence="1 2">SAT1</strain>
    </source>
</reference>
<protein>
    <submittedName>
        <fullName evidence="1">Uncharacterized protein</fullName>
    </submittedName>
</protein>
<dbReference type="STRING" id="1603555.SU86_001590"/>
<accession>A0A3G1B137</accession>
<gene>
    <name evidence="1" type="ORF">SU86_001590</name>
</gene>
<evidence type="ECO:0000313" key="2">
    <source>
        <dbReference type="Proteomes" id="UP000266745"/>
    </source>
</evidence>
<dbReference type="EMBL" id="CP011097">
    <property type="protein sequence ID" value="AJZ75294.1"/>
    <property type="molecule type" value="Genomic_DNA"/>
</dbReference>
<keyword evidence="2" id="KW-1185">Reference proteome</keyword>